<sequence length="81" mass="9529">MQTINISNLRKDLYKTVENVLNFEPVRVNTKNGNAILMSEEEYRNLEETVYLCSIPKMKESILEASNTPLEECIKEENFEW</sequence>
<dbReference type="InterPro" id="IPR006442">
    <property type="entry name" value="Antitoxin_Phd/YefM"/>
</dbReference>
<organism evidence="3 4">
    <name type="scientific">Taurinivorans muris</name>
    <dbReference type="NCBI Taxonomy" id="2787751"/>
    <lineage>
        <taxon>Bacteria</taxon>
        <taxon>Pseudomonadati</taxon>
        <taxon>Thermodesulfobacteriota</taxon>
        <taxon>Desulfovibrionia</taxon>
        <taxon>Desulfovibrionales</taxon>
        <taxon>Desulfovibrionaceae</taxon>
        <taxon>Taurinivorans</taxon>
    </lineage>
</organism>
<gene>
    <name evidence="3" type="ORF">JBF11_07085</name>
</gene>
<evidence type="ECO:0000313" key="3">
    <source>
        <dbReference type="EMBL" id="UWX05217.1"/>
    </source>
</evidence>
<comment type="similarity">
    <text evidence="1 2">Belongs to the phD/YefM antitoxin family.</text>
</comment>
<name>A0ABY5Y1E6_9BACT</name>
<keyword evidence="4" id="KW-1185">Reference proteome</keyword>
<dbReference type="EMBL" id="CP065938">
    <property type="protein sequence ID" value="UWX05217.1"/>
    <property type="molecule type" value="Genomic_DNA"/>
</dbReference>
<proteinExistence type="inferred from homology"/>
<evidence type="ECO:0000256" key="1">
    <source>
        <dbReference type="ARBA" id="ARBA00009981"/>
    </source>
</evidence>
<dbReference type="Gene3D" id="3.40.1620.10">
    <property type="entry name" value="YefM-like domain"/>
    <property type="match status" value="1"/>
</dbReference>
<dbReference type="InterPro" id="IPR036165">
    <property type="entry name" value="YefM-like_sf"/>
</dbReference>
<protein>
    <recommendedName>
        <fullName evidence="2">Antitoxin</fullName>
    </recommendedName>
</protein>
<dbReference type="SUPFAM" id="SSF143120">
    <property type="entry name" value="YefM-like"/>
    <property type="match status" value="1"/>
</dbReference>
<dbReference type="Proteomes" id="UP001058120">
    <property type="component" value="Chromosome"/>
</dbReference>
<evidence type="ECO:0000256" key="2">
    <source>
        <dbReference type="RuleBase" id="RU362080"/>
    </source>
</evidence>
<dbReference type="Pfam" id="PF02604">
    <property type="entry name" value="PhdYeFM_antitox"/>
    <property type="match status" value="1"/>
</dbReference>
<comment type="function">
    <text evidence="2">Antitoxin component of a type II toxin-antitoxin (TA) system.</text>
</comment>
<accession>A0ABY5Y1E6</accession>
<reference evidence="3" key="1">
    <citation type="submission" date="2020-12" db="EMBL/GenBank/DDBJ databases">
        <title>Taurinivorans muris gen. nov., sp. nov., fundamental and realized metabolic niche of a ubiquitous sulfidogenic bacterium in the murine intestine.</title>
        <authorList>
            <person name="Ye H."/>
            <person name="Hanson B.T."/>
            <person name="Loy A."/>
        </authorList>
    </citation>
    <scope>NUCLEOTIDE SEQUENCE</scope>
    <source>
        <strain evidence="3">LT0009</strain>
    </source>
</reference>
<evidence type="ECO:0000313" key="4">
    <source>
        <dbReference type="Proteomes" id="UP001058120"/>
    </source>
</evidence>
<dbReference type="RefSeq" id="WP_334314785.1">
    <property type="nucleotide sequence ID" value="NZ_CP065938.1"/>
</dbReference>